<evidence type="ECO:0000313" key="2">
    <source>
        <dbReference type="Proteomes" id="UP000798662"/>
    </source>
</evidence>
<accession>A0ACC3C534</accession>
<gene>
    <name evidence="1" type="ORF">I4F81_007763</name>
</gene>
<organism evidence="1 2">
    <name type="scientific">Pyropia yezoensis</name>
    <name type="common">Susabi-nori</name>
    <name type="synonym">Porphyra yezoensis</name>
    <dbReference type="NCBI Taxonomy" id="2788"/>
    <lineage>
        <taxon>Eukaryota</taxon>
        <taxon>Rhodophyta</taxon>
        <taxon>Bangiophyceae</taxon>
        <taxon>Bangiales</taxon>
        <taxon>Bangiaceae</taxon>
        <taxon>Pyropia</taxon>
    </lineage>
</organism>
<evidence type="ECO:0000313" key="1">
    <source>
        <dbReference type="EMBL" id="KAK1865229.1"/>
    </source>
</evidence>
<keyword evidence="2" id="KW-1185">Reference proteome</keyword>
<reference evidence="1" key="1">
    <citation type="submission" date="2019-11" db="EMBL/GenBank/DDBJ databases">
        <title>Nori genome reveals adaptations in red seaweeds to the harsh intertidal environment.</title>
        <authorList>
            <person name="Wang D."/>
            <person name="Mao Y."/>
        </authorList>
    </citation>
    <scope>NUCLEOTIDE SEQUENCE</scope>
    <source>
        <tissue evidence="1">Gametophyte</tissue>
    </source>
</reference>
<sequence length="171" mass="17781">MFRRWPRESGRHSGCSEGRGRVPVDDTPCAGAARAPGPAAARLGSCCWHCCPPRQWGPPATVPPFPPRDGAQSTGTGARDAAHAEPKWRAGCGGPVGWTPAAHAARARGHRRGSPSGRSLPRGAPSHPPPPGLPPPHHRRSPRVTTAALVAWSGPPLSPPFQPGRPPPPAS</sequence>
<name>A0ACC3C534_PYRYE</name>
<dbReference type="Proteomes" id="UP000798662">
    <property type="component" value="Chromosome 2"/>
</dbReference>
<protein>
    <submittedName>
        <fullName evidence="1">Uncharacterized protein</fullName>
    </submittedName>
</protein>
<dbReference type="EMBL" id="CM020619">
    <property type="protein sequence ID" value="KAK1865229.1"/>
    <property type="molecule type" value="Genomic_DNA"/>
</dbReference>
<comment type="caution">
    <text evidence="1">The sequence shown here is derived from an EMBL/GenBank/DDBJ whole genome shotgun (WGS) entry which is preliminary data.</text>
</comment>
<proteinExistence type="predicted"/>